<evidence type="ECO:0000256" key="17">
    <source>
        <dbReference type="HAMAP-Rule" id="MF_01631"/>
    </source>
</evidence>
<feature type="region of interest" description="Linker" evidence="17">
    <location>
        <begin position="249"/>
        <end position="269"/>
    </location>
</feature>
<feature type="binding site" evidence="17">
    <location>
        <position position="423"/>
    </location>
    <ligand>
        <name>acetyl-CoA</name>
        <dbReference type="ChEBI" id="CHEBI:57288"/>
    </ligand>
</feature>
<feature type="binding site" evidence="17">
    <location>
        <begin position="404"/>
        <end position="405"/>
    </location>
    <ligand>
        <name>acetyl-CoA</name>
        <dbReference type="ChEBI" id="CHEBI:57288"/>
    </ligand>
</feature>
<comment type="catalytic activity">
    <reaction evidence="14 17">
        <text>alpha-D-glucosamine 1-phosphate + acetyl-CoA = N-acetyl-alpha-D-glucosamine 1-phosphate + CoA + H(+)</text>
        <dbReference type="Rhea" id="RHEA:13725"/>
        <dbReference type="ChEBI" id="CHEBI:15378"/>
        <dbReference type="ChEBI" id="CHEBI:57287"/>
        <dbReference type="ChEBI" id="CHEBI:57288"/>
        <dbReference type="ChEBI" id="CHEBI:57776"/>
        <dbReference type="ChEBI" id="CHEBI:58516"/>
        <dbReference type="EC" id="2.3.1.157"/>
    </reaction>
</comment>
<feature type="region of interest" description="N-acetyltransferase" evidence="17">
    <location>
        <begin position="270"/>
        <end position="503"/>
    </location>
</feature>
<dbReference type="CDD" id="cd02540">
    <property type="entry name" value="GT2_GlmU_N_bac"/>
    <property type="match status" value="1"/>
</dbReference>
<feature type="binding site" evidence="17">
    <location>
        <position position="188"/>
    </location>
    <ligand>
        <name>UDP-N-acetyl-alpha-D-glucosamine</name>
        <dbReference type="ChEBI" id="CHEBI:57705"/>
    </ligand>
</feature>
<feature type="binding site" evidence="17">
    <location>
        <position position="35"/>
    </location>
    <ligand>
        <name>UDP-N-acetyl-alpha-D-glucosamine</name>
        <dbReference type="ChEBI" id="CHEBI:57705"/>
    </ligand>
</feature>
<evidence type="ECO:0000256" key="8">
    <source>
        <dbReference type="ARBA" id="ARBA00022842"/>
    </source>
</evidence>
<dbReference type="Proteomes" id="UP000652763">
    <property type="component" value="Unassembled WGS sequence"/>
</dbReference>
<protein>
    <recommendedName>
        <fullName evidence="17">Bifunctional protein GlmU</fullName>
    </recommendedName>
    <domain>
        <recommendedName>
            <fullName evidence="17">UDP-N-acetylglucosamine pyrophosphorylase</fullName>
            <ecNumber evidence="17">2.7.7.23</ecNumber>
        </recommendedName>
        <alternativeName>
            <fullName evidence="17">N-acetylglucosamine-1-phosphate uridyltransferase</fullName>
        </alternativeName>
    </domain>
    <domain>
        <recommendedName>
            <fullName evidence="17">Glucosamine-1-phosphate N-acetyltransferase</fullName>
            <ecNumber evidence="17">2.3.1.157</ecNumber>
        </recommendedName>
    </domain>
</protein>
<dbReference type="InterPro" id="IPR011004">
    <property type="entry name" value="Trimer_LpxA-like_sf"/>
</dbReference>
<keyword evidence="8 17" id="KW-0460">Magnesium</keyword>
<comment type="caution">
    <text evidence="17">Lacks conserved residue(s) required for the propagation of feature annotation.</text>
</comment>
<organism evidence="20 21">
    <name type="scientific">Arthrobacter pullicola</name>
    <dbReference type="NCBI Taxonomy" id="2762224"/>
    <lineage>
        <taxon>Bacteria</taxon>
        <taxon>Bacillati</taxon>
        <taxon>Actinomycetota</taxon>
        <taxon>Actinomycetes</taxon>
        <taxon>Micrococcales</taxon>
        <taxon>Micrococcaceae</taxon>
        <taxon>Arthrobacter</taxon>
    </lineage>
</organism>
<feature type="active site" description="Proton acceptor" evidence="17">
    <location>
        <position position="381"/>
    </location>
</feature>
<comment type="pathway">
    <text evidence="2 17">Nucleotide-sugar biosynthesis; UDP-N-acetyl-alpha-D-glucosamine biosynthesis; UDP-N-acetyl-alpha-D-glucosamine from N-acetyl-alpha-D-glucosamine 1-phosphate: step 1/1.</text>
</comment>
<sequence length="503" mass="52179">MQDTQGTGTNAEAGLAAVIVLAAGAGTRMKSRIPKILHPVGGVPMIGHALNAAQALHPRTLAVVVRHERDRVAEQVAALQPGALIVDQDEVPGTGRAVQAAVEAIDAVSPLQGTIVVTYGDVPLLEPATLRELVAVHGTDSNAVTVLTARVDDPTGYGRIIRAADGTVTRIVEHKDADAAERAVNEINSGIYAFDAAVLRSALAQVSTDNAQGEMYLTDVLSIAREAGGRVAAVVTTDQWQVEGANDRVQLAALNAEHNRRTLDAWMRAGVTVVDPASTWIDATVTLAEDVTILPGTQLHGTTQVARDAVIGPDTTLTNVVVGEGAKVVRTHGSDAVIGAGADVGPFAYLRPGTRLGERGKIGTFVETKNATIGNGSKVPHLSYVGDATIGEHSNIGAASVFVNYDGEKKHHTTVGSHVRMGSDNMYVAPVTVGDGAYSGAGTVIRKDVPAGSLAINVAPQRNLDGWVGTNRPDSAAARAAEAAQTQTSLSGTDNPTRESDHE</sequence>
<feature type="binding site" evidence="17">
    <location>
        <begin position="119"/>
        <end position="121"/>
    </location>
    <ligand>
        <name>UDP-N-acetyl-alpha-D-glucosamine</name>
        <dbReference type="ChEBI" id="CHEBI:57705"/>
    </ligand>
</feature>
<evidence type="ECO:0000256" key="15">
    <source>
        <dbReference type="ARBA" id="ARBA00048493"/>
    </source>
</evidence>
<evidence type="ECO:0000256" key="5">
    <source>
        <dbReference type="ARBA" id="ARBA00022695"/>
    </source>
</evidence>
<dbReference type="Pfam" id="PF00483">
    <property type="entry name" value="NTP_transferase"/>
    <property type="match status" value="1"/>
</dbReference>
<feature type="binding site" evidence="17">
    <location>
        <position position="351"/>
    </location>
    <ligand>
        <name>UDP-N-acetyl-alpha-D-glucosamine</name>
        <dbReference type="ChEBI" id="CHEBI:57705"/>
    </ligand>
</feature>
<dbReference type="Gene3D" id="2.160.10.10">
    <property type="entry name" value="Hexapeptide repeat proteins"/>
    <property type="match status" value="1"/>
</dbReference>
<evidence type="ECO:0000259" key="19">
    <source>
        <dbReference type="Pfam" id="PF00483"/>
    </source>
</evidence>
<proteinExistence type="inferred from homology"/>
<feature type="binding site" evidence="17">
    <location>
        <begin position="21"/>
        <end position="24"/>
    </location>
    <ligand>
        <name>UDP-N-acetyl-alpha-D-glucosamine</name>
        <dbReference type="ChEBI" id="CHEBI:57705"/>
    </ligand>
</feature>
<evidence type="ECO:0000256" key="11">
    <source>
        <dbReference type="ARBA" id="ARBA00023268"/>
    </source>
</evidence>
<evidence type="ECO:0000256" key="9">
    <source>
        <dbReference type="ARBA" id="ARBA00022960"/>
    </source>
</evidence>
<dbReference type="EC" id="2.7.7.23" evidence="17"/>
<comment type="function">
    <text evidence="16 17">Catalyzes the last two sequential reactions in the de novo biosynthetic pathway for UDP-N-acetylglucosamine (UDP-GlcNAc). The C-terminal domain catalyzes the transfer of acetyl group from acetyl coenzyme A to glucosamine-1-phosphate (GlcN-1-P) to produce N-acetylglucosamine-1-phosphate (GlcNAc-1-P), which is converted into UDP-GlcNAc by the transfer of uridine 5-monophosphate (from uridine 5-triphosphate), a reaction catalyzed by the N-terminal domain.</text>
</comment>
<comment type="catalytic activity">
    <reaction evidence="15 17">
        <text>N-acetyl-alpha-D-glucosamine 1-phosphate + UTP + H(+) = UDP-N-acetyl-alpha-D-glucosamine + diphosphate</text>
        <dbReference type="Rhea" id="RHEA:13509"/>
        <dbReference type="ChEBI" id="CHEBI:15378"/>
        <dbReference type="ChEBI" id="CHEBI:33019"/>
        <dbReference type="ChEBI" id="CHEBI:46398"/>
        <dbReference type="ChEBI" id="CHEBI:57705"/>
        <dbReference type="ChEBI" id="CHEBI:57776"/>
        <dbReference type="EC" id="2.7.7.23"/>
    </reaction>
</comment>
<dbReference type="PANTHER" id="PTHR43584:SF3">
    <property type="entry name" value="BIFUNCTIONAL PROTEIN GLMU"/>
    <property type="match status" value="1"/>
</dbReference>
<feature type="region of interest" description="Disordered" evidence="18">
    <location>
        <begin position="467"/>
        <end position="503"/>
    </location>
</feature>
<accession>A0ABR8YFV2</accession>
<feature type="binding site" evidence="17">
    <location>
        <position position="246"/>
    </location>
    <ligand>
        <name>UDP-N-acetyl-alpha-D-glucosamine</name>
        <dbReference type="ChEBI" id="CHEBI:57705"/>
    </ligand>
</feature>
<dbReference type="InterPro" id="IPR029044">
    <property type="entry name" value="Nucleotide-diphossugar_trans"/>
</dbReference>
<dbReference type="RefSeq" id="WP_191746339.1">
    <property type="nucleotide sequence ID" value="NZ_JACSQC010000002.1"/>
</dbReference>
<comment type="similarity">
    <text evidence="17">In the N-terminal section; belongs to the N-acetylglucosamine-1-phosphate uridyltransferase family.</text>
</comment>
<comment type="caution">
    <text evidence="20">The sequence shown here is derived from an EMBL/GenBank/DDBJ whole genome shotgun (WGS) entry which is preliminary data.</text>
</comment>
<feature type="binding site" evidence="17">
    <location>
        <position position="441"/>
    </location>
    <ligand>
        <name>acetyl-CoA</name>
        <dbReference type="ChEBI" id="CHEBI:57288"/>
    </ligand>
</feature>
<dbReference type="InterPro" id="IPR038009">
    <property type="entry name" value="GlmU_C_LbH"/>
</dbReference>
<dbReference type="CDD" id="cd03353">
    <property type="entry name" value="LbH_GlmU_C"/>
    <property type="match status" value="1"/>
</dbReference>
<evidence type="ECO:0000256" key="6">
    <source>
        <dbReference type="ARBA" id="ARBA00022723"/>
    </source>
</evidence>
<evidence type="ECO:0000256" key="13">
    <source>
        <dbReference type="ARBA" id="ARBA00023316"/>
    </source>
</evidence>
<reference evidence="20 21" key="1">
    <citation type="submission" date="2020-08" db="EMBL/GenBank/DDBJ databases">
        <title>A Genomic Blueprint of the Chicken Gut Microbiome.</title>
        <authorList>
            <person name="Gilroy R."/>
            <person name="Ravi A."/>
            <person name="Getino M."/>
            <person name="Pursley I."/>
            <person name="Horton D.L."/>
            <person name="Alikhan N.-F."/>
            <person name="Baker D."/>
            <person name="Gharbi K."/>
            <person name="Hall N."/>
            <person name="Watson M."/>
            <person name="Adriaenssens E.M."/>
            <person name="Foster-Nyarko E."/>
            <person name="Jarju S."/>
            <person name="Secka A."/>
            <person name="Antonio M."/>
            <person name="Oren A."/>
            <person name="Chaudhuri R."/>
            <person name="La Ragione R.M."/>
            <person name="Hildebrand F."/>
            <person name="Pallen M.J."/>
        </authorList>
    </citation>
    <scope>NUCLEOTIDE SEQUENCE [LARGE SCALE GENOMIC DNA]</scope>
    <source>
        <strain evidence="20 21">Sa2BUA2</strain>
    </source>
</reference>
<evidence type="ECO:0000256" key="3">
    <source>
        <dbReference type="ARBA" id="ARBA00022490"/>
    </source>
</evidence>
<evidence type="ECO:0000256" key="16">
    <source>
        <dbReference type="ARBA" id="ARBA00049628"/>
    </source>
</evidence>
<dbReference type="NCBIfam" id="TIGR01173">
    <property type="entry name" value="glmU"/>
    <property type="match status" value="1"/>
</dbReference>
<dbReference type="SUPFAM" id="SSF53448">
    <property type="entry name" value="Nucleotide-diphospho-sugar transferases"/>
    <property type="match status" value="1"/>
</dbReference>
<dbReference type="GO" id="GO:0003977">
    <property type="term" value="F:UDP-N-acetylglucosamine diphosphorylase activity"/>
    <property type="evidence" value="ECO:0007669"/>
    <property type="project" value="UniProtKB-EC"/>
</dbReference>
<evidence type="ECO:0000256" key="1">
    <source>
        <dbReference type="ARBA" id="ARBA00005166"/>
    </source>
</evidence>
<feature type="binding site" evidence="17">
    <location>
        <position position="173"/>
    </location>
    <ligand>
        <name>UDP-N-acetyl-alpha-D-glucosamine</name>
        <dbReference type="ChEBI" id="CHEBI:57705"/>
    </ligand>
</feature>
<feature type="binding site" evidence="17">
    <location>
        <position position="246"/>
    </location>
    <ligand>
        <name>Mg(2+)</name>
        <dbReference type="ChEBI" id="CHEBI:18420"/>
    </ligand>
</feature>
<feature type="binding site" evidence="17">
    <location>
        <position position="384"/>
    </location>
    <ligand>
        <name>UDP-N-acetyl-alpha-D-glucosamine</name>
        <dbReference type="ChEBI" id="CHEBI:57705"/>
    </ligand>
</feature>
<comment type="cofactor">
    <cofactor evidence="17">
        <name>Mg(2+)</name>
        <dbReference type="ChEBI" id="CHEBI:18420"/>
    </cofactor>
    <text evidence="17">Binds 1 Mg(2+) ion per subunit.</text>
</comment>
<dbReference type="InterPro" id="IPR005882">
    <property type="entry name" value="Bifunctional_GlmU"/>
</dbReference>
<dbReference type="NCBIfam" id="NF010932">
    <property type="entry name" value="PRK14352.1"/>
    <property type="match status" value="1"/>
</dbReference>
<evidence type="ECO:0000313" key="20">
    <source>
        <dbReference type="EMBL" id="MBD8043102.1"/>
    </source>
</evidence>
<keyword evidence="13 17" id="KW-0961">Cell wall biogenesis/degradation</keyword>
<dbReference type="Gene3D" id="3.90.550.10">
    <property type="entry name" value="Spore Coat Polysaccharide Biosynthesis Protein SpsA, Chain A"/>
    <property type="match status" value="1"/>
</dbReference>
<feature type="region of interest" description="Pyrophosphorylase" evidence="17">
    <location>
        <begin position="1"/>
        <end position="248"/>
    </location>
</feature>
<keyword evidence="10 17" id="KW-0573">Peptidoglycan synthesis</keyword>
<keyword evidence="12 17" id="KW-0012">Acyltransferase</keyword>
<evidence type="ECO:0000256" key="12">
    <source>
        <dbReference type="ARBA" id="ARBA00023315"/>
    </source>
</evidence>
<keyword evidence="4 17" id="KW-0808">Transferase</keyword>
<feature type="binding site" evidence="17">
    <location>
        <position position="121"/>
    </location>
    <ligand>
        <name>Mg(2+)</name>
        <dbReference type="ChEBI" id="CHEBI:18420"/>
    </ligand>
</feature>
<keyword evidence="21" id="KW-1185">Reference proteome</keyword>
<evidence type="ECO:0000256" key="4">
    <source>
        <dbReference type="ARBA" id="ARBA00022679"/>
    </source>
</evidence>
<dbReference type="HAMAP" id="MF_01631">
    <property type="entry name" value="GlmU"/>
    <property type="match status" value="1"/>
</dbReference>
<feature type="binding site" evidence="17">
    <location>
        <position position="395"/>
    </location>
    <ligand>
        <name>UDP-N-acetyl-alpha-D-glucosamine</name>
        <dbReference type="ChEBI" id="CHEBI:57705"/>
    </ligand>
</feature>
<dbReference type="SUPFAM" id="SSF51161">
    <property type="entry name" value="Trimeric LpxA-like enzymes"/>
    <property type="match status" value="1"/>
</dbReference>
<dbReference type="EMBL" id="JACSQC010000002">
    <property type="protein sequence ID" value="MBD8043102.1"/>
    <property type="molecule type" value="Genomic_DNA"/>
</dbReference>
<dbReference type="InterPro" id="IPR005835">
    <property type="entry name" value="NTP_transferase_dom"/>
</dbReference>
<comment type="subunit">
    <text evidence="17">Homotrimer.</text>
</comment>
<evidence type="ECO:0000256" key="10">
    <source>
        <dbReference type="ARBA" id="ARBA00022984"/>
    </source>
</evidence>
<feature type="binding site" evidence="17">
    <location>
        <position position="398"/>
    </location>
    <ligand>
        <name>acetyl-CoA</name>
        <dbReference type="ChEBI" id="CHEBI:57288"/>
    </ligand>
</feature>
<keyword evidence="9 17" id="KW-0133">Cell shape</keyword>
<feature type="compositionally biased region" description="Polar residues" evidence="18">
    <location>
        <begin position="485"/>
        <end position="495"/>
    </location>
</feature>
<feature type="binding site" evidence="17">
    <location>
        <position position="158"/>
    </location>
    <ligand>
        <name>UDP-N-acetyl-alpha-D-glucosamine</name>
        <dbReference type="ChEBI" id="CHEBI:57705"/>
    </ligand>
</feature>
<dbReference type="PANTHER" id="PTHR43584">
    <property type="entry name" value="NUCLEOTIDYL TRANSFERASE"/>
    <property type="match status" value="1"/>
</dbReference>
<keyword evidence="11 17" id="KW-0511">Multifunctional enzyme</keyword>
<keyword evidence="5 17" id="KW-0548">Nucleotidyltransferase</keyword>
<keyword evidence="3 17" id="KW-0963">Cytoplasm</keyword>
<dbReference type="InterPro" id="IPR050065">
    <property type="entry name" value="GlmU-like"/>
</dbReference>
<evidence type="ECO:0000256" key="7">
    <source>
        <dbReference type="ARBA" id="ARBA00022737"/>
    </source>
</evidence>
<gene>
    <name evidence="17 20" type="primary">glmU</name>
    <name evidence="20" type="ORF">H9638_04670</name>
</gene>
<keyword evidence="7 17" id="KW-0677">Repeat</keyword>
<comment type="subcellular location">
    <subcellularLocation>
        <location evidence="17">Cytoplasm</location>
    </subcellularLocation>
</comment>
<comment type="pathway">
    <text evidence="1 17">Nucleotide-sugar biosynthesis; UDP-N-acetyl-alpha-D-glucosamine biosynthesis; N-acetyl-alpha-D-glucosamine 1-phosphate from alpha-D-glucosamine 6-phosphate (route II): step 2/2.</text>
</comment>
<evidence type="ECO:0000256" key="2">
    <source>
        <dbReference type="ARBA" id="ARBA00005208"/>
    </source>
</evidence>
<dbReference type="EC" id="2.3.1.157" evidence="17"/>
<evidence type="ECO:0000313" key="21">
    <source>
        <dbReference type="Proteomes" id="UP000652763"/>
    </source>
</evidence>
<comment type="similarity">
    <text evidence="17">In the C-terminal section; belongs to the transferase hexapeptide repeat family.</text>
</comment>
<feature type="binding site" evidence="17">
    <location>
        <position position="88"/>
    </location>
    <ligand>
        <name>UDP-N-acetyl-alpha-D-glucosamine</name>
        <dbReference type="ChEBI" id="CHEBI:57705"/>
    </ligand>
</feature>
<feature type="binding site" evidence="17">
    <location>
        <begin position="93"/>
        <end position="94"/>
    </location>
    <ligand>
        <name>UDP-N-acetyl-alpha-D-glucosamine</name>
        <dbReference type="ChEBI" id="CHEBI:57705"/>
    </ligand>
</feature>
<feature type="binding site" evidence="17">
    <location>
        <position position="369"/>
    </location>
    <ligand>
        <name>UDP-N-acetyl-alpha-D-glucosamine</name>
        <dbReference type="ChEBI" id="CHEBI:57705"/>
    </ligand>
</feature>
<name>A0ABR8YFV2_9MICC</name>
<evidence type="ECO:0000256" key="18">
    <source>
        <dbReference type="SAM" id="MobiDB-lite"/>
    </source>
</evidence>
<comment type="pathway">
    <text evidence="17">Bacterial outer membrane biogenesis; LPS lipid A biosynthesis.</text>
</comment>
<feature type="domain" description="Nucleotidyl transferase" evidence="19">
    <location>
        <begin position="18"/>
        <end position="241"/>
    </location>
</feature>
<keyword evidence="6 17" id="KW-0479">Metal-binding</keyword>
<evidence type="ECO:0000256" key="14">
    <source>
        <dbReference type="ARBA" id="ARBA00048247"/>
    </source>
</evidence>